<feature type="domain" description="Heterokaryon incompatibility" evidence="1">
    <location>
        <begin position="177"/>
        <end position="332"/>
    </location>
</feature>
<sequence>MSEQILCHACQAFLDGAREAANFDGSPPYKHHSSADSLKSALTLGCAICTSLFGAYATLGSTSWARDKPIEQPVVESWVFEFHIDCDDYFPNQILVLEDAAAKSGPCGKPIRGNSGGEDALAFFASQYDVCRTTHTTCPRWAPSSHFFPSRVIDVGCRGDAEVCLRVANTIDAPQPYLTLSHCWGQSQPFTLTNKTVAQLERGIPVVSLPQTFHDAILVTRRLNFRYLWIDSLCIFQDNLDDWHTEAGQMSDIYGNATCCIAATSAKDCNTGLFIDREPHALEPIKIKITESRSLSSTHLPPPGLYWASFRWTNYNAIDHAPLNQRAWVAQERYLSSRVMHFSREVLFWECFERFANEASSNGIPYKGGFHQFLPSISSLKTHVFGMVMGLSPARQAPNAEQVTPALLTPTCQFDYDRWKSFLGVYTQYLMTKEADCLVALSGIAQNIEMVTNDRFVAGLWRGNLLEDLCWQAEKYEIDRDRSSRPTTWRAPSWSWASLNIPLSTNYHWAYVSDTDKAEILDCLVDAEPSGQIKSASITLRCRLIPVAVRIETNEGFDRAFAHIGLRSRSSIEVEIDDWSTAASRTAGTNIWLLVLRDIFLSGDGGLLEGLVIVLSTNRPPSFERIGMFSHVAYPDSKSEVQDHPKLRAYEELLEKYKETEEKVVELV</sequence>
<gene>
    <name evidence="2" type="ORF">CC86DRAFT_315485</name>
</gene>
<organism evidence="2 3">
    <name type="scientific">Ophiobolus disseminans</name>
    <dbReference type="NCBI Taxonomy" id="1469910"/>
    <lineage>
        <taxon>Eukaryota</taxon>
        <taxon>Fungi</taxon>
        <taxon>Dikarya</taxon>
        <taxon>Ascomycota</taxon>
        <taxon>Pezizomycotina</taxon>
        <taxon>Dothideomycetes</taxon>
        <taxon>Pleosporomycetidae</taxon>
        <taxon>Pleosporales</taxon>
        <taxon>Pleosporineae</taxon>
        <taxon>Phaeosphaeriaceae</taxon>
        <taxon>Ophiobolus</taxon>
    </lineage>
</organism>
<name>A0A6A7AAL8_9PLEO</name>
<dbReference type="OrthoDB" id="2958217at2759"/>
<dbReference type="PANTHER" id="PTHR33112">
    <property type="entry name" value="DOMAIN PROTEIN, PUTATIVE-RELATED"/>
    <property type="match status" value="1"/>
</dbReference>
<dbReference type="AlphaFoldDB" id="A0A6A7AAL8"/>
<dbReference type="InterPro" id="IPR010730">
    <property type="entry name" value="HET"/>
</dbReference>
<keyword evidence="3" id="KW-1185">Reference proteome</keyword>
<accession>A0A6A7AAL8</accession>
<protein>
    <submittedName>
        <fullName evidence="2">HET-domain-containing protein</fullName>
    </submittedName>
</protein>
<dbReference type="Pfam" id="PF06985">
    <property type="entry name" value="HET"/>
    <property type="match status" value="1"/>
</dbReference>
<proteinExistence type="predicted"/>
<reference evidence="2" key="1">
    <citation type="journal article" date="2020" name="Stud. Mycol.">
        <title>101 Dothideomycetes genomes: a test case for predicting lifestyles and emergence of pathogens.</title>
        <authorList>
            <person name="Haridas S."/>
            <person name="Albert R."/>
            <person name="Binder M."/>
            <person name="Bloem J."/>
            <person name="Labutti K."/>
            <person name="Salamov A."/>
            <person name="Andreopoulos B."/>
            <person name="Baker S."/>
            <person name="Barry K."/>
            <person name="Bills G."/>
            <person name="Bluhm B."/>
            <person name="Cannon C."/>
            <person name="Castanera R."/>
            <person name="Culley D."/>
            <person name="Daum C."/>
            <person name="Ezra D."/>
            <person name="Gonzalez J."/>
            <person name="Henrissat B."/>
            <person name="Kuo A."/>
            <person name="Liang C."/>
            <person name="Lipzen A."/>
            <person name="Lutzoni F."/>
            <person name="Magnuson J."/>
            <person name="Mondo S."/>
            <person name="Nolan M."/>
            <person name="Ohm R."/>
            <person name="Pangilinan J."/>
            <person name="Park H.-J."/>
            <person name="Ramirez L."/>
            <person name="Alfaro M."/>
            <person name="Sun H."/>
            <person name="Tritt A."/>
            <person name="Yoshinaga Y."/>
            <person name="Zwiers L.-H."/>
            <person name="Turgeon B."/>
            <person name="Goodwin S."/>
            <person name="Spatafora J."/>
            <person name="Crous P."/>
            <person name="Grigoriev I."/>
        </authorList>
    </citation>
    <scope>NUCLEOTIDE SEQUENCE</scope>
    <source>
        <strain evidence="2">CBS 113818</strain>
    </source>
</reference>
<dbReference type="Proteomes" id="UP000799424">
    <property type="component" value="Unassembled WGS sequence"/>
</dbReference>
<dbReference type="EMBL" id="MU006219">
    <property type="protein sequence ID" value="KAF2830312.1"/>
    <property type="molecule type" value="Genomic_DNA"/>
</dbReference>
<evidence type="ECO:0000259" key="1">
    <source>
        <dbReference type="Pfam" id="PF06985"/>
    </source>
</evidence>
<evidence type="ECO:0000313" key="2">
    <source>
        <dbReference type="EMBL" id="KAF2830312.1"/>
    </source>
</evidence>
<evidence type="ECO:0000313" key="3">
    <source>
        <dbReference type="Proteomes" id="UP000799424"/>
    </source>
</evidence>
<dbReference type="PANTHER" id="PTHR33112:SF10">
    <property type="entry name" value="TOL"/>
    <property type="match status" value="1"/>
</dbReference>